<dbReference type="GO" id="GO:0006396">
    <property type="term" value="P:RNA processing"/>
    <property type="evidence" value="ECO:0007669"/>
    <property type="project" value="InterPro"/>
</dbReference>
<name>A0A9P1MCQ8_9PEZI</name>
<feature type="binding site" evidence="4">
    <location>
        <position position="397"/>
    </location>
    <ligand>
        <name>S-adenosyl-L-methionine</name>
        <dbReference type="ChEBI" id="CHEBI:59789"/>
    </ligand>
</feature>
<feature type="active site" description="Nucleophile" evidence="4">
    <location>
        <position position="473"/>
    </location>
</feature>
<dbReference type="PANTHER" id="PTHR11061:SF30">
    <property type="entry name" value="TRNA (URACIL(54)-C(5))-METHYLTRANSFERASE"/>
    <property type="match status" value="1"/>
</dbReference>
<dbReference type="SUPFAM" id="SSF53335">
    <property type="entry name" value="S-adenosyl-L-methionine-dependent methyltransferases"/>
    <property type="match status" value="1"/>
</dbReference>
<dbReference type="PROSITE" id="PS01230">
    <property type="entry name" value="TRMA_1"/>
    <property type="match status" value="1"/>
</dbReference>
<keyword evidence="1 4" id="KW-0489">Methyltransferase</keyword>
<accession>A0A9P1MCQ8</accession>
<organism evidence="7 8">
    <name type="scientific">Parascedosporium putredinis</name>
    <dbReference type="NCBI Taxonomy" id="1442378"/>
    <lineage>
        <taxon>Eukaryota</taxon>
        <taxon>Fungi</taxon>
        <taxon>Dikarya</taxon>
        <taxon>Ascomycota</taxon>
        <taxon>Pezizomycotina</taxon>
        <taxon>Sordariomycetes</taxon>
        <taxon>Hypocreomycetidae</taxon>
        <taxon>Microascales</taxon>
        <taxon>Microascaceae</taxon>
        <taxon>Parascedosporium</taxon>
    </lineage>
</organism>
<comment type="caution">
    <text evidence="4">Lacks conserved residue(s) required for the propagation of feature annotation.</text>
</comment>
<dbReference type="Proteomes" id="UP000838763">
    <property type="component" value="Unassembled WGS sequence"/>
</dbReference>
<evidence type="ECO:0000313" key="8">
    <source>
        <dbReference type="Proteomes" id="UP000838763"/>
    </source>
</evidence>
<comment type="caution">
    <text evidence="7">The sequence shown here is derived from an EMBL/GenBank/DDBJ whole genome shotgun (WGS) entry which is preliminary data.</text>
</comment>
<dbReference type="InterPro" id="IPR010280">
    <property type="entry name" value="U5_MeTrfase_fam"/>
</dbReference>
<feature type="compositionally biased region" description="Basic and acidic residues" evidence="6">
    <location>
        <begin position="43"/>
        <end position="55"/>
    </location>
</feature>
<evidence type="ECO:0000256" key="6">
    <source>
        <dbReference type="SAM" id="MobiDB-lite"/>
    </source>
</evidence>
<dbReference type="InterPro" id="IPR030390">
    <property type="entry name" value="MeTrfase_TrmA_AS"/>
</dbReference>
<keyword evidence="8" id="KW-1185">Reference proteome</keyword>
<evidence type="ECO:0000256" key="2">
    <source>
        <dbReference type="ARBA" id="ARBA00022679"/>
    </source>
</evidence>
<evidence type="ECO:0000256" key="1">
    <source>
        <dbReference type="ARBA" id="ARBA00022603"/>
    </source>
</evidence>
<reference evidence="7" key="1">
    <citation type="submission" date="2022-11" db="EMBL/GenBank/DDBJ databases">
        <authorList>
            <person name="Scott C."/>
            <person name="Bruce N."/>
        </authorList>
    </citation>
    <scope>NUCLEOTIDE SEQUENCE</scope>
</reference>
<evidence type="ECO:0000256" key="3">
    <source>
        <dbReference type="ARBA" id="ARBA00022691"/>
    </source>
</evidence>
<dbReference type="EMBL" id="CALLCH030000017">
    <property type="protein sequence ID" value="CAI4218110.1"/>
    <property type="molecule type" value="Genomic_DNA"/>
</dbReference>
<gene>
    <name evidence="7" type="ORF">PPNO1_LOCUS7706</name>
</gene>
<dbReference type="PROSITE" id="PS51687">
    <property type="entry name" value="SAM_MT_RNA_M5U"/>
    <property type="match status" value="1"/>
</dbReference>
<protein>
    <recommendedName>
        <fullName evidence="9">S-adenosyl-L-methionine-dependent methyltransferase</fullName>
    </recommendedName>
</protein>
<dbReference type="Gene3D" id="3.40.50.150">
    <property type="entry name" value="Vaccinia Virus protein VP39"/>
    <property type="match status" value="2"/>
</dbReference>
<keyword evidence="3 4" id="KW-0949">S-adenosyl-L-methionine</keyword>
<dbReference type="InterPro" id="IPR029063">
    <property type="entry name" value="SAM-dependent_MTases_sf"/>
</dbReference>
<evidence type="ECO:0000256" key="4">
    <source>
        <dbReference type="PROSITE-ProRule" id="PRU01024"/>
    </source>
</evidence>
<evidence type="ECO:0000256" key="5">
    <source>
        <dbReference type="PROSITE-ProRule" id="PRU10015"/>
    </source>
</evidence>
<dbReference type="Pfam" id="PF05958">
    <property type="entry name" value="tRNA_U5-meth_tr"/>
    <property type="match status" value="1"/>
</dbReference>
<evidence type="ECO:0008006" key="9">
    <source>
        <dbReference type="Google" id="ProtNLM"/>
    </source>
</evidence>
<dbReference type="CDD" id="cd02440">
    <property type="entry name" value="AdoMet_MTases"/>
    <property type="match status" value="1"/>
</dbReference>
<feature type="active site" evidence="5">
    <location>
        <position position="473"/>
    </location>
</feature>
<dbReference type="GO" id="GO:0008173">
    <property type="term" value="F:RNA methyltransferase activity"/>
    <property type="evidence" value="ECO:0007669"/>
    <property type="project" value="InterPro"/>
</dbReference>
<feature type="binding site" evidence="4">
    <location>
        <position position="376"/>
    </location>
    <ligand>
        <name>S-adenosyl-L-methionine</name>
        <dbReference type="ChEBI" id="CHEBI:59789"/>
    </ligand>
</feature>
<evidence type="ECO:0000313" key="7">
    <source>
        <dbReference type="EMBL" id="CAI4218110.1"/>
    </source>
</evidence>
<dbReference type="AlphaFoldDB" id="A0A9P1MCQ8"/>
<feature type="compositionally biased region" description="Low complexity" evidence="6">
    <location>
        <begin position="86"/>
        <end position="98"/>
    </location>
</feature>
<feature type="region of interest" description="Disordered" evidence="6">
    <location>
        <begin position="14"/>
        <end position="104"/>
    </location>
</feature>
<proteinExistence type="inferred from homology"/>
<feature type="binding site" evidence="4">
    <location>
        <position position="446"/>
    </location>
    <ligand>
        <name>S-adenosyl-L-methionine</name>
        <dbReference type="ChEBI" id="CHEBI:59789"/>
    </ligand>
</feature>
<feature type="region of interest" description="Disordered" evidence="6">
    <location>
        <begin position="218"/>
        <end position="256"/>
    </location>
</feature>
<dbReference type="GO" id="GO:0032259">
    <property type="term" value="P:methylation"/>
    <property type="evidence" value="ECO:0007669"/>
    <property type="project" value="UniProtKB-KW"/>
</dbReference>
<sequence length="511" mass="56341">MRLFSRRILTALQSPNSSFLQQPGRRGSPRRANLDSRAAARSNEAREDERTEWRRAGSSRAGDGNGYGYDDDASDDRAKRIRRAGQRAPTRPQRQRQTNMTEGSTEEVLMADVQALLKSLRVRDDDDNEDANADADADVYRHLLDEGHSIADYISVVRPGALRDDTRIRCRYFSQCSGCQFQMLDYPDQLRHKRTIVEKAFRNFSHLPSELVPAVADTIGSPSSTATAPSSPPLRRPARLPPLQEERPQGLLRVPPGHRLHAKGKRKVIDIEDCPIGTDAVRKGMVRERARMAADFADYSRGATILLRESTHRYPKDSPDTPDAVPDDAVRVDAGAHVDVKTCVTDNNATTTEFIDDHRILPHNPATPIKYLIDAYSGSGLFTISLASLFTGSIGIDIADKSIDFARKNAALNGMEPDSCSFIAADAGQLFKSVVYPADETVVVLDPPRKGCDADFLGQLLRFGPKRVVYVSCNVHTQARDVGALTGHVEGVAVLNRVEKESTASVDQVLQ</sequence>
<comment type="similarity">
    <text evidence="4">Belongs to the class I-like SAM-binding methyltransferase superfamily. RNA M5U methyltransferase family.</text>
</comment>
<dbReference type="PANTHER" id="PTHR11061">
    <property type="entry name" value="RNA M5U METHYLTRANSFERASE"/>
    <property type="match status" value="1"/>
</dbReference>
<dbReference type="OrthoDB" id="10250660at2759"/>
<keyword evidence="2 4" id="KW-0808">Transferase</keyword>